<reference evidence="1 2" key="1">
    <citation type="submission" date="2023-07" db="EMBL/GenBank/DDBJ databases">
        <title>Genomic Encyclopedia of Type Strains, Phase IV (KMG-IV): sequencing the most valuable type-strain genomes for metagenomic binning, comparative biology and taxonomic classification.</title>
        <authorList>
            <person name="Goeker M."/>
        </authorList>
    </citation>
    <scope>NUCLEOTIDE SEQUENCE [LARGE SCALE GENOMIC DNA]</scope>
    <source>
        <strain evidence="1 2">DSM 19562</strain>
    </source>
</reference>
<evidence type="ECO:0000313" key="2">
    <source>
        <dbReference type="Proteomes" id="UP001236369"/>
    </source>
</evidence>
<gene>
    <name evidence="1" type="ORF">QO016_000153</name>
</gene>
<evidence type="ECO:0000313" key="1">
    <source>
        <dbReference type="EMBL" id="MDQ0440676.1"/>
    </source>
</evidence>
<protein>
    <submittedName>
        <fullName evidence="1">Uncharacterized protein</fullName>
    </submittedName>
</protein>
<sequence>MQEGPGAEPLEALERLRHPRCRCAVHALVCQAADLRERRGLSAGRGEAPGAGVAASSTISDVDVPVTKAAPRDSVRLRRRSRVQATPPLSEAACLHLLVENAAVQSMYPMSDAPVG</sequence>
<proteinExistence type="predicted"/>
<comment type="caution">
    <text evidence="1">The sequence shown here is derived from an EMBL/GenBank/DDBJ whole genome shotgun (WGS) entry which is preliminary data.</text>
</comment>
<keyword evidence="2" id="KW-1185">Reference proteome</keyword>
<dbReference type="EMBL" id="JAUSVV010000001">
    <property type="protein sequence ID" value="MDQ0440676.1"/>
    <property type="molecule type" value="Genomic_DNA"/>
</dbReference>
<name>A0ABU0HED4_9HYPH</name>
<accession>A0ABU0HED4</accession>
<dbReference type="Proteomes" id="UP001236369">
    <property type="component" value="Unassembled WGS sequence"/>
</dbReference>
<organism evidence="1 2">
    <name type="scientific">Methylobacterium persicinum</name>
    <dbReference type="NCBI Taxonomy" id="374426"/>
    <lineage>
        <taxon>Bacteria</taxon>
        <taxon>Pseudomonadati</taxon>
        <taxon>Pseudomonadota</taxon>
        <taxon>Alphaproteobacteria</taxon>
        <taxon>Hyphomicrobiales</taxon>
        <taxon>Methylobacteriaceae</taxon>
        <taxon>Methylobacterium</taxon>
    </lineage>
</organism>